<dbReference type="Pfam" id="PF00480">
    <property type="entry name" value="ROK"/>
    <property type="match status" value="1"/>
</dbReference>
<dbReference type="InterPro" id="IPR036388">
    <property type="entry name" value="WH-like_DNA-bd_sf"/>
</dbReference>
<dbReference type="InterPro" id="IPR036390">
    <property type="entry name" value="WH_DNA-bd_sf"/>
</dbReference>
<dbReference type="STRING" id="270498.CHK_1933"/>
<dbReference type="InterPro" id="IPR000600">
    <property type="entry name" value="ROK"/>
</dbReference>
<gene>
    <name evidence="4" type="ORF">CHK_1933</name>
</gene>
<dbReference type="Proteomes" id="UP000034076">
    <property type="component" value="Unassembled WGS sequence"/>
</dbReference>
<evidence type="ECO:0000256" key="2">
    <source>
        <dbReference type="ARBA" id="ARBA00006479"/>
    </source>
</evidence>
<keyword evidence="3" id="KW-0119">Carbohydrate metabolism</keyword>
<comment type="function">
    <text evidence="1">Transcriptional repressor of xylose-utilizing enzymes.</text>
</comment>
<protein>
    <submittedName>
        <fullName evidence="4">Mlc, transcriptional repressor of MalT and manXYZ operon</fullName>
    </submittedName>
</protein>
<dbReference type="Gene3D" id="3.30.420.40">
    <property type="match status" value="2"/>
</dbReference>
<name>A0A0M2NDN8_9FIRM</name>
<sequence>MAQGRINNKKMKEINAQNILSEIRKAGNISRKDLSAKTGLTTGTVTNITAMLIEQNYVIETGSGESELGGRKPILLELNAKAGYAVGLELDVTNIVCVVSDFKADVLYGKRVQIDLAEGRDEIIERMAQIVEKAIEEVGIEKEQVLGLGLAIPGPCNYAKGIMINPPNFPGWLNVPIKDILEDRLGLKIFTSKETSCAVLADYWFGADAGSQRIFGITVGEVGIGGALVLNGRIFQEKEGESMDIGHTVVQVDGYPCTCGNRGCLEAQANGQAAVRYAKEFLAGGQESRLKGHVTFEDVVAGVTEGDEVCVEAVKKCAFYISMAVGNTLCLLSPQKICFGGDFIDECPLLYEKVVEYLERMEYPVGAREAKKSLFAFGERNGAMGGLALVFEAFSRI</sequence>
<dbReference type="SUPFAM" id="SSF53067">
    <property type="entry name" value="Actin-like ATPase domain"/>
    <property type="match status" value="1"/>
</dbReference>
<dbReference type="EMBL" id="LAYJ01000103">
    <property type="protein sequence ID" value="KKI50639.1"/>
    <property type="molecule type" value="Genomic_DNA"/>
</dbReference>
<organism evidence="4 5">
    <name type="scientific">Christensenella hongkongensis</name>
    <dbReference type="NCBI Taxonomy" id="270498"/>
    <lineage>
        <taxon>Bacteria</taxon>
        <taxon>Bacillati</taxon>
        <taxon>Bacillota</taxon>
        <taxon>Clostridia</taxon>
        <taxon>Christensenellales</taxon>
        <taxon>Christensenellaceae</taxon>
        <taxon>Christensenella</taxon>
    </lineage>
</organism>
<dbReference type="RefSeq" id="WP_046443780.1">
    <property type="nucleotide sequence ID" value="NZ_CAUERS010000021.1"/>
</dbReference>
<evidence type="ECO:0000313" key="5">
    <source>
        <dbReference type="Proteomes" id="UP000034076"/>
    </source>
</evidence>
<comment type="caution">
    <text evidence="4">The sequence shown here is derived from an EMBL/GenBank/DDBJ whole genome shotgun (WGS) entry which is preliminary data.</text>
</comment>
<proteinExistence type="inferred from homology"/>
<keyword evidence="3" id="KW-0859">Xylose metabolism</keyword>
<dbReference type="Gene3D" id="1.10.10.10">
    <property type="entry name" value="Winged helix-like DNA-binding domain superfamily/Winged helix DNA-binding domain"/>
    <property type="match status" value="1"/>
</dbReference>
<dbReference type="SUPFAM" id="SSF46785">
    <property type="entry name" value="Winged helix' DNA-binding domain"/>
    <property type="match status" value="1"/>
</dbReference>
<dbReference type="InterPro" id="IPR043129">
    <property type="entry name" value="ATPase_NBD"/>
</dbReference>
<evidence type="ECO:0000256" key="1">
    <source>
        <dbReference type="ARBA" id="ARBA00002486"/>
    </source>
</evidence>
<dbReference type="PANTHER" id="PTHR18964">
    <property type="entry name" value="ROK (REPRESSOR, ORF, KINASE) FAMILY"/>
    <property type="match status" value="1"/>
</dbReference>
<comment type="similarity">
    <text evidence="2">Belongs to the ROK (NagC/XylR) family.</text>
</comment>
<dbReference type="GO" id="GO:0042732">
    <property type="term" value="P:D-xylose metabolic process"/>
    <property type="evidence" value="ECO:0007669"/>
    <property type="project" value="UniProtKB-KW"/>
</dbReference>
<dbReference type="AlphaFoldDB" id="A0A0M2NDN8"/>
<dbReference type="Pfam" id="PF13412">
    <property type="entry name" value="HTH_24"/>
    <property type="match status" value="1"/>
</dbReference>
<accession>A0A0M2NDN8</accession>
<evidence type="ECO:0000256" key="3">
    <source>
        <dbReference type="ARBA" id="ARBA00022629"/>
    </source>
</evidence>
<evidence type="ECO:0000313" key="4">
    <source>
        <dbReference type="EMBL" id="KKI50639.1"/>
    </source>
</evidence>
<dbReference type="PANTHER" id="PTHR18964:SF149">
    <property type="entry name" value="BIFUNCTIONAL UDP-N-ACETYLGLUCOSAMINE 2-EPIMERASE_N-ACETYLMANNOSAMINE KINASE"/>
    <property type="match status" value="1"/>
</dbReference>
<keyword evidence="5" id="KW-1185">Reference proteome</keyword>
<reference evidence="4 5" key="1">
    <citation type="submission" date="2015-04" db="EMBL/GenBank/DDBJ databases">
        <title>Draft genome sequence of bacteremic isolate Catabacter hongkongensis type strain HKU16T.</title>
        <authorList>
            <person name="Lau S.K."/>
            <person name="Teng J.L."/>
            <person name="Huang Y."/>
            <person name="Curreem S.O."/>
            <person name="Tsui S.K."/>
            <person name="Woo P.C."/>
        </authorList>
    </citation>
    <scope>NUCLEOTIDE SEQUENCE [LARGE SCALE GENOMIC DNA]</scope>
    <source>
        <strain evidence="4 5">HKU16</strain>
    </source>
</reference>